<evidence type="ECO:0000313" key="2">
    <source>
        <dbReference type="EMBL" id="MBC8601373.1"/>
    </source>
</evidence>
<name>A0A3D8HFX0_9BACT</name>
<keyword evidence="1" id="KW-0812">Transmembrane</keyword>
<accession>A0A3D8HFX0</accession>
<keyword evidence="5" id="KW-1185">Reference proteome</keyword>
<dbReference type="AlphaFoldDB" id="A0A3D8HFX0"/>
<dbReference type="RefSeq" id="WP_115498862.1">
    <property type="nucleotide sequence ID" value="NZ_JACRTI010000011.1"/>
</dbReference>
<sequence length="140" mass="16041">MWYIVIGIIVLGVIAAIAGYFRNRKLQKMLERGEISEIPEAQELVTDECCGQHETCERDSLLAAVSKKIEYYDDEELDRFQGVDSDAYDEEAVNEFRDVLYTLQDVEVAGWLRSLQLRAISLPDALKDEAFLIVGERRVH</sequence>
<evidence type="ECO:0000256" key="1">
    <source>
        <dbReference type="SAM" id="Phobius"/>
    </source>
</evidence>
<dbReference type="Proteomes" id="UP000629596">
    <property type="component" value="Unassembled WGS sequence"/>
</dbReference>
<organism evidence="3 4">
    <name type="scientific">Parabacteroides acidifaciens</name>
    <dbReference type="NCBI Taxonomy" id="2290935"/>
    <lineage>
        <taxon>Bacteria</taxon>
        <taxon>Pseudomonadati</taxon>
        <taxon>Bacteroidota</taxon>
        <taxon>Bacteroidia</taxon>
        <taxon>Bacteroidales</taxon>
        <taxon>Tannerellaceae</taxon>
        <taxon>Parabacteroides</taxon>
    </lineage>
</organism>
<dbReference type="EMBL" id="JACRTI010000011">
    <property type="protein sequence ID" value="MBC8601373.1"/>
    <property type="molecule type" value="Genomic_DNA"/>
</dbReference>
<dbReference type="EMBL" id="QREV01000011">
    <property type="protein sequence ID" value="RDU49869.1"/>
    <property type="molecule type" value="Genomic_DNA"/>
</dbReference>
<keyword evidence="1" id="KW-1133">Transmembrane helix</keyword>
<keyword evidence="1" id="KW-0472">Membrane</keyword>
<reference evidence="2 5" key="2">
    <citation type="submission" date="2020-08" db="EMBL/GenBank/DDBJ databases">
        <title>Genome public.</title>
        <authorList>
            <person name="Liu C."/>
            <person name="Sun Q."/>
        </authorList>
    </citation>
    <scope>NUCLEOTIDE SEQUENCE [LARGE SCALE GENOMIC DNA]</scope>
    <source>
        <strain evidence="2 5">426_9</strain>
    </source>
</reference>
<gene>
    <name evidence="3" type="ORF">DWU89_06660</name>
    <name evidence="2" type="ORF">H8784_06510</name>
</gene>
<reference evidence="3 4" key="1">
    <citation type="submission" date="2018-07" db="EMBL/GenBank/DDBJ databases">
        <title>Parabacteroides acidifaciens nov. sp., isolated from human feces.</title>
        <authorList>
            <person name="Wang Y.J."/>
        </authorList>
    </citation>
    <scope>NUCLEOTIDE SEQUENCE [LARGE SCALE GENOMIC DNA]</scope>
    <source>
        <strain evidence="3 4">426-9</strain>
    </source>
</reference>
<comment type="caution">
    <text evidence="3">The sequence shown here is derived from an EMBL/GenBank/DDBJ whole genome shotgun (WGS) entry which is preliminary data.</text>
</comment>
<dbReference type="Proteomes" id="UP000256321">
    <property type="component" value="Unassembled WGS sequence"/>
</dbReference>
<proteinExistence type="predicted"/>
<evidence type="ECO:0000313" key="4">
    <source>
        <dbReference type="Proteomes" id="UP000256321"/>
    </source>
</evidence>
<evidence type="ECO:0000313" key="5">
    <source>
        <dbReference type="Proteomes" id="UP000629596"/>
    </source>
</evidence>
<evidence type="ECO:0000313" key="3">
    <source>
        <dbReference type="EMBL" id="RDU49869.1"/>
    </source>
</evidence>
<feature type="transmembrane region" description="Helical" evidence="1">
    <location>
        <begin position="6"/>
        <end position="22"/>
    </location>
</feature>
<protein>
    <submittedName>
        <fullName evidence="3">Phospholipase</fullName>
    </submittedName>
</protein>